<protein>
    <submittedName>
        <fullName evidence="1">Uncharacterized protein</fullName>
    </submittedName>
</protein>
<name>A0A0F6MRF0_TREDN</name>
<reference evidence="1" key="1">
    <citation type="submission" date="2012-01" db="EMBL/GenBank/DDBJ databases">
        <title>The Genome Sequence of Treponema denticola OTK.</title>
        <authorList>
            <consortium name="The Broad Institute Genome Sequencing Platform"/>
            <person name="Earl A."/>
            <person name="Ward D."/>
            <person name="Feldgarden M."/>
            <person name="Gevers D."/>
            <person name="Blanton J.M."/>
            <person name="Fenno C.J."/>
            <person name="Baranova O.V."/>
            <person name="Mathney J."/>
            <person name="Dewhirst F.E."/>
            <person name="Izard J."/>
            <person name="Young S.K."/>
            <person name="Zeng Q."/>
            <person name="Gargeya S."/>
            <person name="Fitzgerald M."/>
            <person name="Haas B."/>
            <person name="Abouelleil A."/>
            <person name="Alvarado L."/>
            <person name="Arachchi H.M."/>
            <person name="Berlin A."/>
            <person name="Chapman S.B."/>
            <person name="Gearin G."/>
            <person name="Goldberg J."/>
            <person name="Griggs A."/>
            <person name="Gujja S."/>
            <person name="Hansen M."/>
            <person name="Heiman D."/>
            <person name="Howarth C."/>
            <person name="Larimer J."/>
            <person name="Lui A."/>
            <person name="MacDonald P.J.P."/>
            <person name="McCowen C."/>
            <person name="Montmayeur A."/>
            <person name="Murphy C."/>
            <person name="Neiman D."/>
            <person name="Pearson M."/>
            <person name="Priest M."/>
            <person name="Roberts A."/>
            <person name="Saif S."/>
            <person name="Shea T."/>
            <person name="Sisk P."/>
            <person name="Stolte C."/>
            <person name="Sykes S."/>
            <person name="Wortman J."/>
            <person name="Nusbaum C."/>
            <person name="Birren B."/>
        </authorList>
    </citation>
    <scope>NUCLEOTIDE SEQUENCE [LARGE SCALE GENOMIC DNA]</scope>
    <source>
        <strain evidence="1">OTK</strain>
    </source>
</reference>
<evidence type="ECO:0000313" key="1">
    <source>
        <dbReference type="EMBL" id="EMB23874.1"/>
    </source>
</evidence>
<gene>
    <name evidence="1" type="ORF">HMPREF9723_01012</name>
</gene>
<dbReference type="EMBL" id="AGDY01000004">
    <property type="protein sequence ID" value="EMB23874.1"/>
    <property type="molecule type" value="Genomic_DNA"/>
</dbReference>
<dbReference type="AlphaFoldDB" id="A0A0F6MRF0"/>
<dbReference type="HOGENOM" id="CLU_3278168_0_0_12"/>
<accession>A0A0F6MRF0</accession>
<proteinExistence type="predicted"/>
<comment type="caution">
    <text evidence="1">The sequence shown here is derived from an EMBL/GenBank/DDBJ whole genome shotgun (WGS) entry which is preliminary data.</text>
</comment>
<dbReference type="Proteomes" id="UP000011701">
    <property type="component" value="Chromosome"/>
</dbReference>
<sequence>MSYETIIEQVKMLPERFYKVIAARFNALWNIRFIFIEKERT</sequence>
<dbReference type="RefSeq" id="WP_002691558.1">
    <property type="nucleotide sequence ID" value="NZ_CM001797.1"/>
</dbReference>
<organism evidence="1">
    <name type="scientific">Treponema denticola OTK</name>
    <dbReference type="NCBI Taxonomy" id="999434"/>
    <lineage>
        <taxon>Bacteria</taxon>
        <taxon>Pseudomonadati</taxon>
        <taxon>Spirochaetota</taxon>
        <taxon>Spirochaetia</taxon>
        <taxon>Spirochaetales</taxon>
        <taxon>Treponemataceae</taxon>
        <taxon>Treponema</taxon>
    </lineage>
</organism>